<evidence type="ECO:0000256" key="1">
    <source>
        <dbReference type="ARBA" id="ARBA00023015"/>
    </source>
</evidence>
<evidence type="ECO:0000313" key="7">
    <source>
        <dbReference type="Proteomes" id="UP001500298"/>
    </source>
</evidence>
<organism evidence="6 7">
    <name type="scientific">Algivirga pacifica</name>
    <dbReference type="NCBI Taxonomy" id="1162670"/>
    <lineage>
        <taxon>Bacteria</taxon>
        <taxon>Pseudomonadati</taxon>
        <taxon>Bacteroidota</taxon>
        <taxon>Cytophagia</taxon>
        <taxon>Cytophagales</taxon>
        <taxon>Flammeovirgaceae</taxon>
        <taxon>Algivirga</taxon>
    </lineage>
</organism>
<keyword evidence="7" id="KW-1185">Reference proteome</keyword>
<dbReference type="InterPro" id="IPR014710">
    <property type="entry name" value="RmlC-like_jellyroll"/>
</dbReference>
<dbReference type="PROSITE" id="PS50042">
    <property type="entry name" value="CNMP_BINDING_3"/>
    <property type="match status" value="1"/>
</dbReference>
<dbReference type="PRINTS" id="PR00034">
    <property type="entry name" value="HTHCRP"/>
</dbReference>
<keyword evidence="3" id="KW-0804">Transcription</keyword>
<dbReference type="PANTHER" id="PTHR24567:SF74">
    <property type="entry name" value="HTH-TYPE TRANSCRIPTIONAL REGULATOR ARCR"/>
    <property type="match status" value="1"/>
</dbReference>
<dbReference type="RefSeq" id="WP_345373010.1">
    <property type="nucleotide sequence ID" value="NZ_BAABJX010000045.1"/>
</dbReference>
<dbReference type="InterPro" id="IPR036388">
    <property type="entry name" value="WH-like_DNA-bd_sf"/>
</dbReference>
<dbReference type="CDD" id="cd00038">
    <property type="entry name" value="CAP_ED"/>
    <property type="match status" value="1"/>
</dbReference>
<evidence type="ECO:0000256" key="3">
    <source>
        <dbReference type="ARBA" id="ARBA00023163"/>
    </source>
</evidence>
<keyword evidence="2" id="KW-0238">DNA-binding</keyword>
<dbReference type="Gene3D" id="1.10.10.10">
    <property type="entry name" value="Winged helix-like DNA-binding domain superfamily/Winged helix DNA-binding domain"/>
    <property type="match status" value="1"/>
</dbReference>
<dbReference type="SMART" id="SM00100">
    <property type="entry name" value="cNMP"/>
    <property type="match status" value="1"/>
</dbReference>
<name>A0ABP9DEK1_9BACT</name>
<dbReference type="Pfam" id="PF13545">
    <property type="entry name" value="HTH_Crp_2"/>
    <property type="match status" value="1"/>
</dbReference>
<dbReference type="InterPro" id="IPR050397">
    <property type="entry name" value="Env_Response_Regulators"/>
</dbReference>
<gene>
    <name evidence="6" type="ORF">GCM10023331_28920</name>
</gene>
<dbReference type="EMBL" id="BAABJX010000045">
    <property type="protein sequence ID" value="GAA4842193.1"/>
    <property type="molecule type" value="Genomic_DNA"/>
</dbReference>
<dbReference type="InterPro" id="IPR012318">
    <property type="entry name" value="HTH_CRP"/>
</dbReference>
<dbReference type="Proteomes" id="UP001500298">
    <property type="component" value="Unassembled WGS sequence"/>
</dbReference>
<dbReference type="SUPFAM" id="SSF46785">
    <property type="entry name" value="Winged helix' DNA-binding domain"/>
    <property type="match status" value="1"/>
</dbReference>
<dbReference type="SMART" id="SM00419">
    <property type="entry name" value="HTH_CRP"/>
    <property type="match status" value="1"/>
</dbReference>
<proteinExistence type="predicted"/>
<reference evidence="7" key="1">
    <citation type="journal article" date="2019" name="Int. J. Syst. Evol. Microbiol.">
        <title>The Global Catalogue of Microorganisms (GCM) 10K type strain sequencing project: providing services to taxonomists for standard genome sequencing and annotation.</title>
        <authorList>
            <consortium name="The Broad Institute Genomics Platform"/>
            <consortium name="The Broad Institute Genome Sequencing Center for Infectious Disease"/>
            <person name="Wu L."/>
            <person name="Ma J."/>
        </authorList>
    </citation>
    <scope>NUCLEOTIDE SEQUENCE [LARGE SCALE GENOMIC DNA]</scope>
    <source>
        <strain evidence="7">JCM 18326</strain>
    </source>
</reference>
<dbReference type="Pfam" id="PF00027">
    <property type="entry name" value="cNMP_binding"/>
    <property type="match status" value="1"/>
</dbReference>
<dbReference type="InterPro" id="IPR036390">
    <property type="entry name" value="WH_DNA-bd_sf"/>
</dbReference>
<evidence type="ECO:0000259" key="4">
    <source>
        <dbReference type="PROSITE" id="PS50042"/>
    </source>
</evidence>
<sequence length="229" mass="25518">MKLTQSTCKICKGSESSLFSCCTPEEIENLNLATNCSFYKKGQPVFQEDSMPVGLYCVSEGLVKVTKLGSNGKEQILRIAKPGDLVGYKSLIMSMRYKASAIAIEDSSICLIPKSQFQELLNSNRAFYDGIMQLLCEEIDSAETKITDIAYKPVRGRIAEALLLLNSSFVDKEQITLTREDLAGLVGTVKETAIRIISEFKNENLIEINKRSIKIINEQGLKKISHLYD</sequence>
<evidence type="ECO:0000259" key="5">
    <source>
        <dbReference type="PROSITE" id="PS51063"/>
    </source>
</evidence>
<dbReference type="InterPro" id="IPR000595">
    <property type="entry name" value="cNMP-bd_dom"/>
</dbReference>
<dbReference type="PROSITE" id="PS51063">
    <property type="entry name" value="HTH_CRP_2"/>
    <property type="match status" value="1"/>
</dbReference>
<accession>A0ABP9DEK1</accession>
<comment type="caution">
    <text evidence="6">The sequence shown here is derived from an EMBL/GenBank/DDBJ whole genome shotgun (WGS) entry which is preliminary data.</text>
</comment>
<keyword evidence="1" id="KW-0805">Transcription regulation</keyword>
<dbReference type="Gene3D" id="2.60.120.10">
    <property type="entry name" value="Jelly Rolls"/>
    <property type="match status" value="1"/>
</dbReference>
<feature type="domain" description="HTH crp-type" evidence="5">
    <location>
        <begin position="152"/>
        <end position="219"/>
    </location>
</feature>
<dbReference type="PANTHER" id="PTHR24567">
    <property type="entry name" value="CRP FAMILY TRANSCRIPTIONAL REGULATORY PROTEIN"/>
    <property type="match status" value="1"/>
</dbReference>
<evidence type="ECO:0000313" key="6">
    <source>
        <dbReference type="EMBL" id="GAA4842193.1"/>
    </source>
</evidence>
<evidence type="ECO:0000256" key="2">
    <source>
        <dbReference type="ARBA" id="ARBA00023125"/>
    </source>
</evidence>
<protein>
    <submittedName>
        <fullName evidence="6">Crp/Fnr family transcriptional regulator</fullName>
    </submittedName>
</protein>
<feature type="domain" description="Cyclic nucleotide-binding" evidence="4">
    <location>
        <begin position="18"/>
        <end position="121"/>
    </location>
</feature>
<dbReference type="SUPFAM" id="SSF51206">
    <property type="entry name" value="cAMP-binding domain-like"/>
    <property type="match status" value="1"/>
</dbReference>
<dbReference type="InterPro" id="IPR018490">
    <property type="entry name" value="cNMP-bd_dom_sf"/>
</dbReference>